<reference evidence="3" key="2">
    <citation type="submission" date="2025-08" db="UniProtKB">
        <authorList>
            <consortium name="RefSeq"/>
        </authorList>
    </citation>
    <scope>IDENTIFICATION</scope>
    <source>
        <tissue evidence="3">Leaf</tissue>
    </source>
</reference>
<evidence type="ECO:0000313" key="3">
    <source>
        <dbReference type="RefSeq" id="XP_031396756.1"/>
    </source>
</evidence>
<dbReference type="AlphaFoldDB" id="A0A6P8DU47"/>
<name>A0A6P8DU47_PUNGR</name>
<protein>
    <submittedName>
        <fullName evidence="3">Protein VASP homolog</fullName>
    </submittedName>
</protein>
<organism evidence="2 3">
    <name type="scientific">Punica granatum</name>
    <name type="common">Pomegranate</name>
    <dbReference type="NCBI Taxonomy" id="22663"/>
    <lineage>
        <taxon>Eukaryota</taxon>
        <taxon>Viridiplantae</taxon>
        <taxon>Streptophyta</taxon>
        <taxon>Embryophyta</taxon>
        <taxon>Tracheophyta</taxon>
        <taxon>Spermatophyta</taxon>
        <taxon>Magnoliopsida</taxon>
        <taxon>eudicotyledons</taxon>
        <taxon>Gunneridae</taxon>
        <taxon>Pentapetalae</taxon>
        <taxon>rosids</taxon>
        <taxon>malvids</taxon>
        <taxon>Myrtales</taxon>
        <taxon>Lythraceae</taxon>
        <taxon>Punica</taxon>
    </lineage>
</organism>
<dbReference type="Proteomes" id="UP000515151">
    <property type="component" value="Chromosome 5"/>
</dbReference>
<dbReference type="RefSeq" id="XP_031396756.1">
    <property type="nucleotide sequence ID" value="XM_031540896.1"/>
</dbReference>
<sequence length="132" mass="13378">MEMDTQVMNDARLSAASVEEIVPDSQVAIHAQQAASSPEVSTDLVVQLQLGEMSQRGGRHQRRPSQTVFFSVDFAAEEAAATAAEQRPAPPTTPPVPPSAKAQAPTPPPPAAPAPASAGAAGSESKGGAAAN</sequence>
<keyword evidence="2" id="KW-1185">Reference proteome</keyword>
<evidence type="ECO:0000256" key="1">
    <source>
        <dbReference type="SAM" id="MobiDB-lite"/>
    </source>
</evidence>
<reference evidence="2" key="1">
    <citation type="journal article" date="2020" name="Plant Biotechnol. J.">
        <title>The pomegranate (Punica granatum L.) draft genome dissects genetic divergence between soft- and hard-seeded cultivars.</title>
        <authorList>
            <person name="Luo X."/>
            <person name="Li H."/>
            <person name="Wu Z."/>
            <person name="Yao W."/>
            <person name="Zhao P."/>
            <person name="Cao D."/>
            <person name="Yu H."/>
            <person name="Li K."/>
            <person name="Poudel K."/>
            <person name="Zhao D."/>
            <person name="Zhang F."/>
            <person name="Xia X."/>
            <person name="Chen L."/>
            <person name="Wang Q."/>
            <person name="Jing D."/>
            <person name="Cao S."/>
        </authorList>
    </citation>
    <scope>NUCLEOTIDE SEQUENCE [LARGE SCALE GENOMIC DNA]</scope>
    <source>
        <strain evidence="2">cv. Tunisia</strain>
    </source>
</reference>
<gene>
    <name evidence="3" type="primary">LOC116207801</name>
</gene>
<accession>A0A6P8DU47</accession>
<proteinExistence type="predicted"/>
<evidence type="ECO:0000313" key="2">
    <source>
        <dbReference type="Proteomes" id="UP000515151"/>
    </source>
</evidence>
<dbReference type="GeneID" id="116207801"/>
<feature type="compositionally biased region" description="Low complexity" evidence="1">
    <location>
        <begin position="114"/>
        <end position="132"/>
    </location>
</feature>
<feature type="compositionally biased region" description="Pro residues" evidence="1">
    <location>
        <begin position="88"/>
        <end position="98"/>
    </location>
</feature>
<feature type="region of interest" description="Disordered" evidence="1">
    <location>
        <begin position="79"/>
        <end position="132"/>
    </location>
</feature>